<dbReference type="EMBL" id="MCGO01000013">
    <property type="protein sequence ID" value="ORY47646.1"/>
    <property type="molecule type" value="Genomic_DNA"/>
</dbReference>
<dbReference type="GO" id="GO:0006508">
    <property type="term" value="P:proteolysis"/>
    <property type="evidence" value="ECO:0007669"/>
    <property type="project" value="UniProtKB-KW"/>
</dbReference>
<keyword evidence="4 9" id="KW-0645">Protease</keyword>
<evidence type="ECO:0000256" key="10">
    <source>
        <dbReference type="SAM" id="SignalP"/>
    </source>
</evidence>
<comment type="catalytic activity">
    <reaction evidence="1">
        <text>Hydrolysis of proteins with broad specificity similar to that of pepsin A, preferring hydrophobic residues at P1 and P1'. Clots milk and activates trypsinogen. Does not cleave 4-Gln-|-His-5, but does cleave 10-His-|-Leu-11 and 12-Val-|-Glu-13 in B chain of insulin.</text>
        <dbReference type="EC" id="3.4.23.21"/>
    </reaction>
</comment>
<dbReference type="CDD" id="cd05471">
    <property type="entry name" value="pepsin_like"/>
    <property type="match status" value="1"/>
</dbReference>
<dbReference type="FunFam" id="2.40.70.10:FF:000115">
    <property type="entry name" value="Lysosomal aspartic protease"/>
    <property type="match status" value="1"/>
</dbReference>
<feature type="chain" id="PRO_5010992327" description="rhizopuspepsin" evidence="10">
    <location>
        <begin position="21"/>
        <end position="447"/>
    </location>
</feature>
<dbReference type="InterPro" id="IPR033121">
    <property type="entry name" value="PEPTIDASE_A1"/>
</dbReference>
<dbReference type="InterPro" id="IPR021109">
    <property type="entry name" value="Peptidase_aspartic_dom_sf"/>
</dbReference>
<comment type="similarity">
    <text evidence="2 9">Belongs to the peptidase A1 family.</text>
</comment>
<evidence type="ECO:0000256" key="9">
    <source>
        <dbReference type="RuleBase" id="RU000454"/>
    </source>
</evidence>
<feature type="active site" evidence="8">
    <location>
        <position position="285"/>
    </location>
</feature>
<keyword evidence="5 10" id="KW-0732">Signal</keyword>
<evidence type="ECO:0000256" key="3">
    <source>
        <dbReference type="ARBA" id="ARBA00013205"/>
    </source>
</evidence>
<feature type="signal peptide" evidence="10">
    <location>
        <begin position="1"/>
        <end position="20"/>
    </location>
</feature>
<evidence type="ECO:0000313" key="13">
    <source>
        <dbReference type="Proteomes" id="UP000193642"/>
    </source>
</evidence>
<feature type="domain" description="Peptidase A1" evidence="11">
    <location>
        <begin position="67"/>
        <end position="401"/>
    </location>
</feature>
<dbReference type="PROSITE" id="PS00141">
    <property type="entry name" value="ASP_PROTEASE"/>
    <property type="match status" value="2"/>
</dbReference>
<dbReference type="PANTHER" id="PTHR47966:SF51">
    <property type="entry name" value="BETA-SITE APP-CLEAVING ENZYME, ISOFORM A-RELATED"/>
    <property type="match status" value="1"/>
</dbReference>
<dbReference type="InterPro" id="IPR034164">
    <property type="entry name" value="Pepsin-like_dom"/>
</dbReference>
<evidence type="ECO:0000256" key="7">
    <source>
        <dbReference type="ARBA" id="ARBA00022801"/>
    </source>
</evidence>
<dbReference type="OrthoDB" id="2747330at2759"/>
<comment type="caution">
    <text evidence="12">The sequence shown here is derived from an EMBL/GenBank/DDBJ whole genome shotgun (WGS) entry which is preliminary data.</text>
</comment>
<evidence type="ECO:0000256" key="5">
    <source>
        <dbReference type="ARBA" id="ARBA00022729"/>
    </source>
</evidence>
<dbReference type="Pfam" id="PF00026">
    <property type="entry name" value="Asp"/>
    <property type="match status" value="1"/>
</dbReference>
<dbReference type="PRINTS" id="PR00792">
    <property type="entry name" value="PEPSIN"/>
</dbReference>
<gene>
    <name evidence="12" type="ORF">BCR33DRAFT_714748</name>
</gene>
<dbReference type="EC" id="3.4.23.21" evidence="3"/>
<dbReference type="Proteomes" id="UP000193642">
    <property type="component" value="Unassembled WGS sequence"/>
</dbReference>
<dbReference type="InterPro" id="IPR001969">
    <property type="entry name" value="Aspartic_peptidase_AS"/>
</dbReference>
<protein>
    <recommendedName>
        <fullName evidence="3">rhizopuspepsin</fullName>
        <ecNumber evidence="3">3.4.23.21</ecNumber>
    </recommendedName>
</protein>
<accession>A0A1Y2CKY0</accession>
<evidence type="ECO:0000256" key="4">
    <source>
        <dbReference type="ARBA" id="ARBA00022670"/>
    </source>
</evidence>
<evidence type="ECO:0000313" key="12">
    <source>
        <dbReference type="EMBL" id="ORY47646.1"/>
    </source>
</evidence>
<dbReference type="InterPro" id="IPR001461">
    <property type="entry name" value="Aspartic_peptidase_A1"/>
</dbReference>
<evidence type="ECO:0000256" key="2">
    <source>
        <dbReference type="ARBA" id="ARBA00007447"/>
    </source>
</evidence>
<keyword evidence="6 9" id="KW-0064">Aspartyl protease</keyword>
<evidence type="ECO:0000259" key="11">
    <source>
        <dbReference type="PROSITE" id="PS51767"/>
    </source>
</evidence>
<proteinExistence type="inferred from homology"/>
<feature type="active site" evidence="8">
    <location>
        <position position="85"/>
    </location>
</feature>
<keyword evidence="7 9" id="KW-0378">Hydrolase</keyword>
<reference evidence="12 13" key="1">
    <citation type="submission" date="2016-07" db="EMBL/GenBank/DDBJ databases">
        <title>Pervasive Adenine N6-methylation of Active Genes in Fungi.</title>
        <authorList>
            <consortium name="DOE Joint Genome Institute"/>
            <person name="Mondo S.J."/>
            <person name="Dannebaum R.O."/>
            <person name="Kuo R.C."/>
            <person name="Labutti K."/>
            <person name="Haridas S."/>
            <person name="Kuo A."/>
            <person name="Salamov A."/>
            <person name="Ahrendt S.R."/>
            <person name="Lipzen A."/>
            <person name="Sullivan W."/>
            <person name="Andreopoulos W.B."/>
            <person name="Clum A."/>
            <person name="Lindquist E."/>
            <person name="Daum C."/>
            <person name="Ramamoorthy G.K."/>
            <person name="Gryganskyi A."/>
            <person name="Culley D."/>
            <person name="Magnuson J.K."/>
            <person name="James T.Y."/>
            <person name="O'Malley M.A."/>
            <person name="Stajich J.E."/>
            <person name="Spatafora J.W."/>
            <person name="Visel A."/>
            <person name="Grigoriev I.V."/>
        </authorList>
    </citation>
    <scope>NUCLEOTIDE SEQUENCE [LARGE SCALE GENOMIC DNA]</scope>
    <source>
        <strain evidence="12 13">JEL800</strain>
    </source>
</reference>
<evidence type="ECO:0000256" key="6">
    <source>
        <dbReference type="ARBA" id="ARBA00022750"/>
    </source>
</evidence>
<organism evidence="12 13">
    <name type="scientific">Rhizoclosmatium globosum</name>
    <dbReference type="NCBI Taxonomy" id="329046"/>
    <lineage>
        <taxon>Eukaryota</taxon>
        <taxon>Fungi</taxon>
        <taxon>Fungi incertae sedis</taxon>
        <taxon>Chytridiomycota</taxon>
        <taxon>Chytridiomycota incertae sedis</taxon>
        <taxon>Chytridiomycetes</taxon>
        <taxon>Chytridiales</taxon>
        <taxon>Chytriomycetaceae</taxon>
        <taxon>Rhizoclosmatium</taxon>
    </lineage>
</organism>
<dbReference type="GO" id="GO:0004190">
    <property type="term" value="F:aspartic-type endopeptidase activity"/>
    <property type="evidence" value="ECO:0007669"/>
    <property type="project" value="UniProtKB-KW"/>
</dbReference>
<dbReference type="PROSITE" id="PS51767">
    <property type="entry name" value="PEPTIDASE_A1"/>
    <property type="match status" value="1"/>
</dbReference>
<keyword evidence="13" id="KW-1185">Reference proteome</keyword>
<dbReference type="Gene3D" id="2.40.70.10">
    <property type="entry name" value="Acid Proteases"/>
    <property type="match status" value="2"/>
</dbReference>
<evidence type="ECO:0000256" key="8">
    <source>
        <dbReference type="PIRSR" id="PIRSR601461-1"/>
    </source>
</evidence>
<dbReference type="PANTHER" id="PTHR47966">
    <property type="entry name" value="BETA-SITE APP-CLEAVING ENZYME, ISOFORM A-RELATED"/>
    <property type="match status" value="1"/>
</dbReference>
<name>A0A1Y2CKY0_9FUNG</name>
<evidence type="ECO:0000256" key="1">
    <source>
        <dbReference type="ARBA" id="ARBA00001130"/>
    </source>
</evidence>
<dbReference type="STRING" id="329046.A0A1Y2CKY0"/>
<sequence>MRVVVVTAVLAAALFSPTLSYSVRENQSSMNQFIALPLTATASNPASSQRRQSEFEVNLAHVRKGSFFTSITLGTPPQPFNIVVDTGSDRLWVPSVGCSSCPSSGHKYNAAASSSFTNATTSSTHAVMTYGSGTVNGTLATDTVVWGPSTIPNMFFYVVDSQDSTMAYHMSRFGDGIMGFVFAGGLDGPNHRDSVLYRMASQNQVPHSVFSLWLNQSSVYDANELDPYGGWIILGGADNHLYNGNFSFVPVSSASSYYWDITVTGISVAGSPVIAPSLATNAIVDSGTSIILIDSTTLTKLVQSLSGSQPSSFQFIPQYGVYTVQCQFAAALPDISFVVGKGVTLSFSASDYITYDADTLENSNVCELSIRASGGEWILGSPFLYKYYTVFDLKNKQIGFAHATDGKTVGNGTLLSDDILTKAKQANGAQSLSSIWLLTLTSLFFIF</sequence>
<dbReference type="AlphaFoldDB" id="A0A1Y2CKY0"/>
<dbReference type="SUPFAM" id="SSF50630">
    <property type="entry name" value="Acid proteases"/>
    <property type="match status" value="1"/>
</dbReference>